<keyword evidence="3" id="KW-1185">Reference proteome</keyword>
<dbReference type="InterPro" id="IPR051158">
    <property type="entry name" value="Metallophosphoesterase_sf"/>
</dbReference>
<dbReference type="InterPro" id="IPR029052">
    <property type="entry name" value="Metallo-depent_PP-like"/>
</dbReference>
<dbReference type="CDD" id="cd00838">
    <property type="entry name" value="MPP_superfamily"/>
    <property type="match status" value="1"/>
</dbReference>
<feature type="domain" description="Calcineurin-like phosphoesterase" evidence="1">
    <location>
        <begin position="7"/>
        <end position="264"/>
    </location>
</feature>
<dbReference type="RefSeq" id="WP_064989318.1">
    <property type="nucleotide sequence ID" value="NZ_CP033361.1"/>
</dbReference>
<gene>
    <name evidence="2" type="ORF">EB233_14645</name>
</gene>
<dbReference type="PANTHER" id="PTHR31302">
    <property type="entry name" value="TRANSMEMBRANE PROTEIN WITH METALLOPHOSPHOESTERASE DOMAIN-RELATED"/>
    <property type="match status" value="1"/>
</dbReference>
<dbReference type="SUPFAM" id="SSF56300">
    <property type="entry name" value="Metallo-dependent phosphatases"/>
    <property type="match status" value="1"/>
</dbReference>
<dbReference type="AlphaFoldDB" id="A0A6M7UH97"/>
<reference evidence="2 3" key="1">
    <citation type="submission" date="2018-10" db="EMBL/GenBank/DDBJ databases">
        <authorList>
            <person name="Perry B.J."/>
            <person name="Sullivan J.T."/>
            <person name="Murphy R.J.T."/>
            <person name="Ramsay J.P."/>
            <person name="Ronson C.W."/>
        </authorList>
    </citation>
    <scope>NUCLEOTIDE SEQUENCE [LARGE SCALE GENOMIC DNA]</scope>
    <source>
        <strain evidence="2 3">NZP2014</strain>
    </source>
</reference>
<accession>A0A6M7UH97</accession>
<dbReference type="Pfam" id="PF00149">
    <property type="entry name" value="Metallophos"/>
    <property type="match status" value="1"/>
</dbReference>
<dbReference type="GO" id="GO:0016787">
    <property type="term" value="F:hydrolase activity"/>
    <property type="evidence" value="ECO:0007669"/>
    <property type="project" value="InterPro"/>
</dbReference>
<proteinExistence type="predicted"/>
<sequence>MTDPTSFRLLHLSDLHAGMSGQSLLWPNVKEVFFRDLTTLKNQVGEWDAVLFSGDFAQKGANEEFDEVIVRLLDIWRHFESLGFKPTLICIPGNHDIQRPDARRAEVRVLKKWFEEREIWDDFFRDNNDTYRHIITGALSGYERFVANLASTSIPLARAQIGLLPGDQLISFHDKQITLGVMGLNSTWLQITGDEYKGTLSVDLRQVNALQPEVGKWCGANHFNIVVTHHPLDWLHPSSLDTWYSEINPPGRFDLHLFGHMHEPFSMTLGISGAANRHSLQAPSLFGMEMLADGKTNRIHGYSLLSFETLDNARRIRIWPRRLLGHKSGQQRFVADNEFVLEDDKYFTINLQTRLDSAPAPVNGSPSKTLQAADVEHQERDVLRPLNYHLALPSAHRRVRRAEQQQCLETLESARALWLTSEWGMGSDEFLASVMAQRSTQSKSFRLDACEYSDKDTFSAEVARKLGCSFAQFCDALSSESAFLILDDIPTGVEPPIGSVALENDIESFVEVLVDACPNLWVALRSLKKPTGNTLVSLQLAPLDEADIKLYVGDHERGGPKLTTIDAIAILYRHTDGYPTRLDARLKELTVVSIEELSSSGEDTYSGDGSQSDAPLLLKRAVHELSEAGDKPTRRMFDMLKALLVFPQGAELSRIKRFNGVNPFYPADALGLMDRALITVSETPEVGNSETNSSQKILVVPRPIRDYLRTLVNEEALDSLNMRAAILLFGPDWMSGSKDWPPHLDYSSSWCGSADIANASALLIRLFRLHRENPASREAVALVLLAASFAEALCDGSHYTSAANFCRDFHALMGPDDSAEKRAGLIRQQGYALRMLGDRVRAKTLLKEVLDFPFPKVTRQSVLIDLALCHKADRESDAMEYAKEILRINRNNSHGYQAQQIIIELEPASSDRTRKLTELERKARKNKFYVVAENIALTRAKEAASDDAAAAILDSVLKGPENGDLYNKSRAALELIN</sequence>
<dbReference type="EMBL" id="CP033361">
    <property type="protein sequence ID" value="QKC76604.1"/>
    <property type="molecule type" value="Genomic_DNA"/>
</dbReference>
<dbReference type="Proteomes" id="UP000503339">
    <property type="component" value="Chromosome"/>
</dbReference>
<evidence type="ECO:0000313" key="3">
    <source>
        <dbReference type="Proteomes" id="UP000503339"/>
    </source>
</evidence>
<dbReference type="InterPro" id="IPR004843">
    <property type="entry name" value="Calcineurin-like_PHP"/>
</dbReference>
<dbReference type="Gene3D" id="3.60.21.10">
    <property type="match status" value="1"/>
</dbReference>
<dbReference type="PANTHER" id="PTHR31302:SF0">
    <property type="entry name" value="TRANSMEMBRANE PROTEIN WITH METALLOPHOSPHOESTERASE DOMAIN"/>
    <property type="match status" value="1"/>
</dbReference>
<name>A0A6M7UH97_9HYPH</name>
<organism evidence="2 3">
    <name type="scientific">Mesorhizobium erdmanii</name>
    <dbReference type="NCBI Taxonomy" id="1777866"/>
    <lineage>
        <taxon>Bacteria</taxon>
        <taxon>Pseudomonadati</taxon>
        <taxon>Pseudomonadota</taxon>
        <taxon>Alphaproteobacteria</taxon>
        <taxon>Hyphomicrobiales</taxon>
        <taxon>Phyllobacteriaceae</taxon>
        <taxon>Mesorhizobium</taxon>
    </lineage>
</organism>
<evidence type="ECO:0000313" key="2">
    <source>
        <dbReference type="EMBL" id="QKC76604.1"/>
    </source>
</evidence>
<dbReference type="KEGG" id="merd:EB233_14645"/>
<evidence type="ECO:0000259" key="1">
    <source>
        <dbReference type="Pfam" id="PF00149"/>
    </source>
</evidence>
<protein>
    <recommendedName>
        <fullName evidence="1">Calcineurin-like phosphoesterase domain-containing protein</fullName>
    </recommendedName>
</protein>